<dbReference type="Proteomes" id="UP000663866">
    <property type="component" value="Unassembled WGS sequence"/>
</dbReference>
<gene>
    <name evidence="2" type="ORF">OVN521_LOCUS49876</name>
    <name evidence="3" type="ORF">OVN521_LOCUS50149</name>
</gene>
<dbReference type="Gene3D" id="1.10.1540.10">
    <property type="entry name" value="BEACH domain"/>
    <property type="match status" value="1"/>
</dbReference>
<feature type="domain" description="BEACH" evidence="1">
    <location>
        <begin position="1"/>
        <end position="50"/>
    </location>
</feature>
<dbReference type="EMBL" id="CAJOBG010111771">
    <property type="protein sequence ID" value="CAF4743060.1"/>
    <property type="molecule type" value="Genomic_DNA"/>
</dbReference>
<dbReference type="PANTHER" id="PTHR13743">
    <property type="entry name" value="BEIGE/BEACH-RELATED"/>
    <property type="match status" value="1"/>
</dbReference>
<organism evidence="3 4">
    <name type="scientific">Rotaria magnacalcarata</name>
    <dbReference type="NCBI Taxonomy" id="392030"/>
    <lineage>
        <taxon>Eukaryota</taxon>
        <taxon>Metazoa</taxon>
        <taxon>Spiralia</taxon>
        <taxon>Gnathifera</taxon>
        <taxon>Rotifera</taxon>
        <taxon>Eurotatoria</taxon>
        <taxon>Bdelloidea</taxon>
        <taxon>Philodinida</taxon>
        <taxon>Philodinidae</taxon>
        <taxon>Rotaria</taxon>
    </lineage>
</organism>
<proteinExistence type="predicted"/>
<sequence length="50" mass="5706">ALESEFVSSHLHQWIDLIFGYKQRGPEAIRATNVFCFLTYEGAVNFDAIT</sequence>
<feature type="non-terminal residue" evidence="3">
    <location>
        <position position="1"/>
    </location>
</feature>
<dbReference type="PROSITE" id="PS50197">
    <property type="entry name" value="BEACH"/>
    <property type="match status" value="1"/>
</dbReference>
<evidence type="ECO:0000313" key="4">
    <source>
        <dbReference type="Proteomes" id="UP000663866"/>
    </source>
</evidence>
<reference evidence="3" key="1">
    <citation type="submission" date="2021-02" db="EMBL/GenBank/DDBJ databases">
        <authorList>
            <person name="Nowell W R."/>
        </authorList>
    </citation>
    <scope>NUCLEOTIDE SEQUENCE</scope>
</reference>
<dbReference type="GO" id="GO:0005829">
    <property type="term" value="C:cytosol"/>
    <property type="evidence" value="ECO:0007669"/>
    <property type="project" value="TreeGrafter"/>
</dbReference>
<dbReference type="PANTHER" id="PTHR13743:SF112">
    <property type="entry name" value="BEACH DOMAIN-CONTAINING PROTEIN"/>
    <property type="match status" value="1"/>
</dbReference>
<dbReference type="InterPro" id="IPR050865">
    <property type="entry name" value="BEACH_Domain"/>
</dbReference>
<dbReference type="InterPro" id="IPR036372">
    <property type="entry name" value="BEACH_dom_sf"/>
</dbReference>
<dbReference type="AlphaFoldDB" id="A0A821LHD3"/>
<protein>
    <recommendedName>
        <fullName evidence="1">BEACH domain-containing protein</fullName>
    </recommendedName>
</protein>
<dbReference type="Pfam" id="PF02138">
    <property type="entry name" value="Beach"/>
    <property type="match status" value="1"/>
</dbReference>
<dbReference type="SUPFAM" id="SSF81837">
    <property type="entry name" value="BEACH domain"/>
    <property type="match status" value="1"/>
</dbReference>
<name>A0A821LHD3_9BILA</name>
<dbReference type="EMBL" id="CAJOBG010113874">
    <property type="protein sequence ID" value="CAF4750960.1"/>
    <property type="molecule type" value="Genomic_DNA"/>
</dbReference>
<dbReference type="GO" id="GO:0019901">
    <property type="term" value="F:protein kinase binding"/>
    <property type="evidence" value="ECO:0007669"/>
    <property type="project" value="TreeGrafter"/>
</dbReference>
<evidence type="ECO:0000313" key="3">
    <source>
        <dbReference type="EMBL" id="CAF4750960.1"/>
    </source>
</evidence>
<dbReference type="GO" id="GO:0016020">
    <property type="term" value="C:membrane"/>
    <property type="evidence" value="ECO:0007669"/>
    <property type="project" value="TreeGrafter"/>
</dbReference>
<feature type="non-terminal residue" evidence="3">
    <location>
        <position position="50"/>
    </location>
</feature>
<evidence type="ECO:0000259" key="1">
    <source>
        <dbReference type="PROSITE" id="PS50197"/>
    </source>
</evidence>
<dbReference type="GO" id="GO:0008104">
    <property type="term" value="P:intracellular protein localization"/>
    <property type="evidence" value="ECO:0007669"/>
    <property type="project" value="TreeGrafter"/>
</dbReference>
<comment type="caution">
    <text evidence="3">The sequence shown here is derived from an EMBL/GenBank/DDBJ whole genome shotgun (WGS) entry which is preliminary data.</text>
</comment>
<evidence type="ECO:0000313" key="2">
    <source>
        <dbReference type="EMBL" id="CAF4743060.1"/>
    </source>
</evidence>
<keyword evidence="4" id="KW-1185">Reference proteome</keyword>
<accession>A0A821LHD3</accession>
<dbReference type="InterPro" id="IPR000409">
    <property type="entry name" value="BEACH_dom"/>
</dbReference>